<evidence type="ECO:0000313" key="3">
    <source>
        <dbReference type="EMBL" id="RXH55885.1"/>
    </source>
</evidence>
<accession>A0A4Q0SXK5</accession>
<dbReference type="PANTHER" id="PTHR43110">
    <property type="entry name" value="THIOL PEROXIDASE"/>
    <property type="match status" value="1"/>
</dbReference>
<dbReference type="EMBL" id="RDSM01000002">
    <property type="protein sequence ID" value="RXH55885.1"/>
    <property type="molecule type" value="Genomic_DNA"/>
</dbReference>
<dbReference type="AlphaFoldDB" id="A0A4Q0SXK5"/>
<dbReference type="GO" id="GO:0016209">
    <property type="term" value="F:antioxidant activity"/>
    <property type="evidence" value="ECO:0007669"/>
    <property type="project" value="InterPro"/>
</dbReference>
<dbReference type="PROSITE" id="PS51352">
    <property type="entry name" value="THIOREDOXIN_2"/>
    <property type="match status" value="1"/>
</dbReference>
<keyword evidence="4" id="KW-1185">Reference proteome</keyword>
<dbReference type="GO" id="GO:0016491">
    <property type="term" value="F:oxidoreductase activity"/>
    <property type="evidence" value="ECO:0007669"/>
    <property type="project" value="InterPro"/>
</dbReference>
<dbReference type="SUPFAM" id="SSF52833">
    <property type="entry name" value="Thioredoxin-like"/>
    <property type="match status" value="1"/>
</dbReference>
<name>A0A4Q0SXK5_9BACT</name>
<proteinExistence type="predicted"/>
<evidence type="ECO:0000313" key="4">
    <source>
        <dbReference type="Proteomes" id="UP000289437"/>
    </source>
</evidence>
<feature type="domain" description="Thioredoxin" evidence="2">
    <location>
        <begin position="124"/>
        <end position="274"/>
    </location>
</feature>
<comment type="caution">
    <text evidence="3">The sequence shown here is derived from an EMBL/GenBank/DDBJ whole genome shotgun (WGS) entry which is preliminary data.</text>
</comment>
<dbReference type="Pfam" id="PF00578">
    <property type="entry name" value="AhpC-TSA"/>
    <property type="match status" value="1"/>
</dbReference>
<evidence type="ECO:0000256" key="1">
    <source>
        <dbReference type="ARBA" id="ARBA00023284"/>
    </source>
</evidence>
<gene>
    <name evidence="3" type="ORF">GRAN_2742</name>
</gene>
<organism evidence="3 4">
    <name type="scientific">Granulicella sibirica</name>
    <dbReference type="NCBI Taxonomy" id="2479048"/>
    <lineage>
        <taxon>Bacteria</taxon>
        <taxon>Pseudomonadati</taxon>
        <taxon>Acidobacteriota</taxon>
        <taxon>Terriglobia</taxon>
        <taxon>Terriglobales</taxon>
        <taxon>Acidobacteriaceae</taxon>
        <taxon>Granulicella</taxon>
    </lineage>
</organism>
<dbReference type="InterPro" id="IPR036249">
    <property type="entry name" value="Thioredoxin-like_sf"/>
</dbReference>
<dbReference type="PANTHER" id="PTHR43110:SF1">
    <property type="entry name" value="THIOL PEROXIDASE"/>
    <property type="match status" value="1"/>
</dbReference>
<evidence type="ECO:0000259" key="2">
    <source>
        <dbReference type="PROSITE" id="PS51352"/>
    </source>
</evidence>
<sequence length="277" mass="31059">MRPYDPFGFHHHLIHKKEAHYQGERVPEDKTFYEEVAKDLLPANEIVLIGHGTGKSSAVEHFAEYLKKNHHDIARHVIATETVDLSALTEQEIEAIAKRHMIVVVELHLYFVRESKRELFMPILTAGKTAPDFSLHVTPDQKLSLSELRGKPVVIAFYPADWSPVCGDELSVFNEILPELLKYKAELVAISVDVAWCHDAFAKHKHLHFPLLSDFEPKGETARAYGAYRETDGVCERALFVLDKNGVITWSYCSPVAVSPGADGILNALEALPKLGS</sequence>
<dbReference type="InterPro" id="IPR050455">
    <property type="entry name" value="Tpx_Peroxidase_subfamily"/>
</dbReference>
<dbReference type="Proteomes" id="UP000289437">
    <property type="component" value="Unassembled WGS sequence"/>
</dbReference>
<dbReference type="InterPro" id="IPR000866">
    <property type="entry name" value="AhpC/TSA"/>
</dbReference>
<keyword evidence="1" id="KW-0676">Redox-active center</keyword>
<dbReference type="Gene3D" id="3.40.30.10">
    <property type="entry name" value="Glutaredoxin"/>
    <property type="match status" value="1"/>
</dbReference>
<reference evidence="3 4" key="1">
    <citation type="submission" date="2018-11" db="EMBL/GenBank/DDBJ databases">
        <authorList>
            <person name="Mardanov A.V."/>
            <person name="Ravin N.V."/>
            <person name="Dedysh S.N."/>
        </authorList>
    </citation>
    <scope>NUCLEOTIDE SEQUENCE [LARGE SCALE GENOMIC DNA]</scope>
    <source>
        <strain evidence="3 4">AF10</strain>
    </source>
</reference>
<reference evidence="4" key="2">
    <citation type="submission" date="2019-02" db="EMBL/GenBank/DDBJ databases">
        <title>Granulicella sibirica sp. nov., a psychrotolerant acidobacterium isolated from an organic soil layer in forested tundra, West Siberia.</title>
        <authorList>
            <person name="Oshkin I.Y."/>
            <person name="Kulichevskaya I.S."/>
            <person name="Rijpstra W.I.C."/>
            <person name="Sinninghe Damste J.S."/>
            <person name="Rakitin A.L."/>
            <person name="Ravin N.V."/>
            <person name="Dedysh S.N."/>
        </authorList>
    </citation>
    <scope>NUCLEOTIDE SEQUENCE [LARGE SCALE GENOMIC DNA]</scope>
    <source>
        <strain evidence="4">AF10</strain>
    </source>
</reference>
<protein>
    <submittedName>
        <fullName evidence="3">Alkyl hydroperoxide reductase subunit C-like protein</fullName>
    </submittedName>
</protein>
<dbReference type="InterPro" id="IPR013766">
    <property type="entry name" value="Thioredoxin_domain"/>
</dbReference>